<evidence type="ECO:0000313" key="1">
    <source>
        <dbReference type="EMBL" id="GIY43835.1"/>
    </source>
</evidence>
<evidence type="ECO:0000313" key="2">
    <source>
        <dbReference type="Proteomes" id="UP001054945"/>
    </source>
</evidence>
<dbReference type="Proteomes" id="UP001054945">
    <property type="component" value="Unassembled WGS sequence"/>
</dbReference>
<reference evidence="1 2" key="1">
    <citation type="submission" date="2021-06" db="EMBL/GenBank/DDBJ databases">
        <title>Caerostris extrusa draft genome.</title>
        <authorList>
            <person name="Kono N."/>
            <person name="Arakawa K."/>
        </authorList>
    </citation>
    <scope>NUCLEOTIDE SEQUENCE [LARGE SCALE GENOMIC DNA]</scope>
</reference>
<comment type="caution">
    <text evidence="1">The sequence shown here is derived from an EMBL/GenBank/DDBJ whole genome shotgun (WGS) entry which is preliminary data.</text>
</comment>
<protein>
    <submittedName>
        <fullName evidence="1">Uncharacterized protein</fullName>
    </submittedName>
</protein>
<organism evidence="1 2">
    <name type="scientific">Caerostris extrusa</name>
    <name type="common">Bark spider</name>
    <name type="synonym">Caerostris bankana</name>
    <dbReference type="NCBI Taxonomy" id="172846"/>
    <lineage>
        <taxon>Eukaryota</taxon>
        <taxon>Metazoa</taxon>
        <taxon>Ecdysozoa</taxon>
        <taxon>Arthropoda</taxon>
        <taxon>Chelicerata</taxon>
        <taxon>Arachnida</taxon>
        <taxon>Araneae</taxon>
        <taxon>Araneomorphae</taxon>
        <taxon>Entelegynae</taxon>
        <taxon>Araneoidea</taxon>
        <taxon>Araneidae</taxon>
        <taxon>Caerostris</taxon>
    </lineage>
</organism>
<dbReference type="EMBL" id="BPLR01011043">
    <property type="protein sequence ID" value="GIY43835.1"/>
    <property type="molecule type" value="Genomic_DNA"/>
</dbReference>
<dbReference type="AlphaFoldDB" id="A0AAV4TGE5"/>
<accession>A0AAV4TGE5</accession>
<proteinExistence type="predicted"/>
<keyword evidence="2" id="KW-1185">Reference proteome</keyword>
<name>A0AAV4TGE5_CAEEX</name>
<gene>
    <name evidence="1" type="ORF">CEXT_69521</name>
</gene>
<sequence>MRSFAKYISPLSQAREIRRSSVLFTIRSSVIGLAGPPRWNSLPKSSERDSLSLGRFDRRESTRSGIAPGFVLSFSVYIVNRFGIKGLFLEFFKKGVLLLVRRILELIGKDSHVQY</sequence>